<organism evidence="9 10">
    <name type="scientific">Cylindrotheca closterium</name>
    <dbReference type="NCBI Taxonomy" id="2856"/>
    <lineage>
        <taxon>Eukaryota</taxon>
        <taxon>Sar</taxon>
        <taxon>Stramenopiles</taxon>
        <taxon>Ochrophyta</taxon>
        <taxon>Bacillariophyta</taxon>
        <taxon>Bacillariophyceae</taxon>
        <taxon>Bacillariophycidae</taxon>
        <taxon>Bacillariales</taxon>
        <taxon>Bacillariaceae</taxon>
        <taxon>Cylindrotheca</taxon>
    </lineage>
</organism>
<gene>
    <name evidence="9" type="ORF">CYCCA115_LOCUS16437</name>
</gene>
<feature type="domain" description="RING-type" evidence="8">
    <location>
        <begin position="283"/>
        <end position="327"/>
    </location>
</feature>
<feature type="signal peptide" evidence="7">
    <location>
        <begin position="1"/>
        <end position="27"/>
    </location>
</feature>
<dbReference type="SMART" id="SM00184">
    <property type="entry name" value="RING"/>
    <property type="match status" value="1"/>
</dbReference>
<dbReference type="PROSITE" id="PS50089">
    <property type="entry name" value="ZF_RING_2"/>
    <property type="match status" value="1"/>
</dbReference>
<dbReference type="PANTHER" id="PTHR14155:SF627">
    <property type="entry name" value="OS06G0192800 PROTEIN"/>
    <property type="match status" value="1"/>
</dbReference>
<evidence type="ECO:0000259" key="8">
    <source>
        <dbReference type="PROSITE" id="PS50089"/>
    </source>
</evidence>
<reference evidence="9" key="1">
    <citation type="submission" date="2023-08" db="EMBL/GenBank/DDBJ databases">
        <authorList>
            <person name="Audoor S."/>
            <person name="Bilcke G."/>
        </authorList>
    </citation>
    <scope>NUCLEOTIDE SEQUENCE</scope>
</reference>
<dbReference type="EMBL" id="CAKOGP040001925">
    <property type="protein sequence ID" value="CAJ1956871.1"/>
    <property type="molecule type" value="Genomic_DNA"/>
</dbReference>
<dbReference type="Pfam" id="PF13639">
    <property type="entry name" value="zf-RING_2"/>
    <property type="match status" value="1"/>
</dbReference>
<dbReference type="PANTHER" id="PTHR14155">
    <property type="entry name" value="RING FINGER DOMAIN-CONTAINING"/>
    <property type="match status" value="1"/>
</dbReference>
<evidence type="ECO:0000256" key="3">
    <source>
        <dbReference type="ARBA" id="ARBA00022833"/>
    </source>
</evidence>
<evidence type="ECO:0000256" key="5">
    <source>
        <dbReference type="SAM" id="MobiDB-lite"/>
    </source>
</evidence>
<evidence type="ECO:0000256" key="1">
    <source>
        <dbReference type="ARBA" id="ARBA00022723"/>
    </source>
</evidence>
<dbReference type="GO" id="GO:0008270">
    <property type="term" value="F:zinc ion binding"/>
    <property type="evidence" value="ECO:0007669"/>
    <property type="project" value="UniProtKB-KW"/>
</dbReference>
<evidence type="ECO:0000256" key="6">
    <source>
        <dbReference type="SAM" id="Phobius"/>
    </source>
</evidence>
<evidence type="ECO:0000313" key="10">
    <source>
        <dbReference type="Proteomes" id="UP001295423"/>
    </source>
</evidence>
<keyword evidence="1" id="KW-0479">Metal-binding</keyword>
<proteinExistence type="predicted"/>
<keyword evidence="6" id="KW-0812">Transmembrane</keyword>
<dbReference type="InterPro" id="IPR053238">
    <property type="entry name" value="RING-H2_zinc_finger"/>
</dbReference>
<keyword evidence="6" id="KW-1133">Transmembrane helix</keyword>
<dbReference type="Proteomes" id="UP001295423">
    <property type="component" value="Unassembled WGS sequence"/>
</dbReference>
<feature type="region of interest" description="Disordered" evidence="5">
    <location>
        <begin position="225"/>
        <end position="254"/>
    </location>
</feature>
<keyword evidence="6" id="KW-0472">Membrane</keyword>
<name>A0AAD2G178_9STRA</name>
<keyword evidence="2 4" id="KW-0863">Zinc-finger</keyword>
<evidence type="ECO:0000256" key="4">
    <source>
        <dbReference type="PROSITE-ProRule" id="PRU00175"/>
    </source>
</evidence>
<evidence type="ECO:0000256" key="2">
    <source>
        <dbReference type="ARBA" id="ARBA00022771"/>
    </source>
</evidence>
<dbReference type="InterPro" id="IPR001841">
    <property type="entry name" value="Znf_RING"/>
</dbReference>
<keyword evidence="10" id="KW-1185">Reference proteome</keyword>
<feature type="chain" id="PRO_5042262878" description="RING-type domain-containing protein" evidence="7">
    <location>
        <begin position="28"/>
        <end position="333"/>
    </location>
</feature>
<keyword evidence="7" id="KW-0732">Signal</keyword>
<dbReference type="SUPFAM" id="SSF57850">
    <property type="entry name" value="RING/U-box"/>
    <property type="match status" value="1"/>
</dbReference>
<keyword evidence="3" id="KW-0862">Zinc</keyword>
<protein>
    <recommendedName>
        <fullName evidence="8">RING-type domain-containing protein</fullName>
    </recommendedName>
</protein>
<feature type="transmembrane region" description="Helical" evidence="6">
    <location>
        <begin position="141"/>
        <end position="163"/>
    </location>
</feature>
<dbReference type="InterPro" id="IPR013083">
    <property type="entry name" value="Znf_RING/FYVE/PHD"/>
</dbReference>
<evidence type="ECO:0000313" key="9">
    <source>
        <dbReference type="EMBL" id="CAJ1956871.1"/>
    </source>
</evidence>
<dbReference type="AlphaFoldDB" id="A0AAD2G178"/>
<dbReference type="Gene3D" id="3.30.40.10">
    <property type="entry name" value="Zinc/RING finger domain, C3HC4 (zinc finger)"/>
    <property type="match status" value="1"/>
</dbReference>
<sequence length="333" mass="37271">MTLIFPHPVRVFFSSFFALSVIGLACASDEPSFAPMMNLTSDSLSPSASPSIAITAALDPDFCANTPEFSLTEWNRFEGEWHLQTMGCDDILVDCYEFGNLGQVKDHCCKCRDSCVDQCNEAVFTEPIRRDDSSIDGYGGFFSLFVPVAILVGLCVVLGLYLLRRKERLIAEANLATRRQHQLEGRGANGLTAEENANLRFEQFVTRFHFQIVLPDKSNISAETIRQASRTKKDEETPTEKCSSNSFDEDGESSADVVKEIPTRNIISEQLASWTKPAAKDECCICLECYTKGETICAPATKRCDHVFHESCIKEWLREQDQCPLCRVDLLKD</sequence>
<comment type="caution">
    <text evidence="9">The sequence shown here is derived from an EMBL/GenBank/DDBJ whole genome shotgun (WGS) entry which is preliminary data.</text>
</comment>
<evidence type="ECO:0000256" key="7">
    <source>
        <dbReference type="SAM" id="SignalP"/>
    </source>
</evidence>
<accession>A0AAD2G178</accession>